<feature type="region of interest" description="Disordered" evidence="1">
    <location>
        <begin position="19"/>
        <end position="107"/>
    </location>
</feature>
<protein>
    <submittedName>
        <fullName evidence="2">Uncharacterized protein</fullName>
    </submittedName>
</protein>
<feature type="compositionally biased region" description="Polar residues" evidence="1">
    <location>
        <begin position="19"/>
        <end position="54"/>
    </location>
</feature>
<dbReference type="AlphaFoldDB" id="Q15EX3"/>
<feature type="compositionally biased region" description="Basic residues" evidence="1">
    <location>
        <begin position="177"/>
        <end position="193"/>
    </location>
</feature>
<organism evidence="2">
    <name type="scientific">Nosema bombycis</name>
    <name type="common">Microsporidian parasite</name>
    <name type="synonym">Pebrine of silkworm</name>
    <dbReference type="NCBI Taxonomy" id="27978"/>
    <lineage>
        <taxon>Eukaryota</taxon>
        <taxon>Fungi</taxon>
        <taxon>Fungi incertae sedis</taxon>
        <taxon>Microsporidia</taxon>
        <taxon>Nosematidae</taxon>
        <taxon>Nosema</taxon>
    </lineage>
</organism>
<name>Q15EX3_NOSBO</name>
<feature type="region of interest" description="Disordered" evidence="1">
    <location>
        <begin position="164"/>
        <end position="193"/>
    </location>
</feature>
<reference evidence="2" key="1">
    <citation type="journal article" date="2006" name="Int. J. Parasitol.">
        <title>The varying microsporidian genome: existence of long-terminal repeat retrotransposon in domesticated silkworm parasite Nosema bombycis.</title>
        <authorList>
            <person name="Xu J."/>
            <person name="Pan G."/>
            <person name="Fang L."/>
            <person name="Li J."/>
            <person name="Tian X."/>
            <person name="Li T."/>
            <person name="Zhou Z."/>
            <person name="Xiang Z."/>
        </authorList>
    </citation>
    <scope>NUCLEOTIDE SEQUENCE</scope>
</reference>
<proteinExistence type="predicted"/>
<dbReference type="EMBL" id="DQ445482">
    <property type="protein sequence ID" value="ABE27276.1"/>
    <property type="molecule type" value="Genomic_DNA"/>
</dbReference>
<sequence>MFPDKDLCDYQEEFSFSSLPADNSIENLVQPKSTNEVYKNSASTNGKYEQNSLYKNPPPSTSKDEQNSLHKNAPTSTSKDQSSFWPTSPSTKSTNSRSYRPINMPTYNREDLYYSSDSLSSNESSLSKEHPDVDFNNFSPPTSCNVHSDQIPSNTLRQNNIVCRRSNSEPINSIKSRNPKHKNSKNKSIRKRSNSLPCLSCKDKF</sequence>
<feature type="compositionally biased region" description="Polar residues" evidence="1">
    <location>
        <begin position="69"/>
        <end position="98"/>
    </location>
</feature>
<evidence type="ECO:0000256" key="1">
    <source>
        <dbReference type="SAM" id="MobiDB-lite"/>
    </source>
</evidence>
<evidence type="ECO:0000313" key="2">
    <source>
        <dbReference type="EMBL" id="ABE27276.1"/>
    </source>
</evidence>
<accession>Q15EX3</accession>